<keyword evidence="12 14" id="KW-0961">Cell wall biogenesis/degradation</keyword>
<evidence type="ECO:0000256" key="12">
    <source>
        <dbReference type="ARBA" id="ARBA00023316"/>
    </source>
</evidence>
<dbReference type="InterPro" id="IPR036565">
    <property type="entry name" value="Mur-like_cat_sf"/>
</dbReference>
<evidence type="ECO:0000259" key="15">
    <source>
        <dbReference type="Pfam" id="PF01225"/>
    </source>
</evidence>
<sequence length="460" mass="50758">MYKIDFNHPINVHFMGIGGISMSGLAEILIKEGFKVTGSDMKASHMTDKLSDMGALINIGQTASNITDQIDLVVYTAAIHPDNEEFQAAKSKNIPMLTRAQLLGQIMENYKYSIAVSGTHGKTTTTAMLSYIMLEADVDPTISVGGIIDDIGGNIRVGSSDYFVTEACEYTNSFHAFKPYISIILNVDADHLDFFSGIEEIAESFHTFATKTPENGKVIVNGDMQYFDTVTRDLKCQVITFGEDPKNHYSAANIRFDEFGRPTYTLVIDGKEITDITLHVFGKHNVYNSLSAIAAATELGIGIDAIKAGLLHCKGAERRFEYKGTILDNVKVMDDYAHHPTEIAATLAAAKNTDYHELWCVFQPHTYSRTYALFDDFAKVLSVCDHVIVADIYAAREKDTGLVSSKQLAEKIASYGTDAFYLPSFMDIENYLLKNCKKNDLLITMGAGNVDSIGNELIKK</sequence>
<dbReference type="SUPFAM" id="SSF51984">
    <property type="entry name" value="MurCD N-terminal domain"/>
    <property type="match status" value="1"/>
</dbReference>
<dbReference type="GO" id="GO:0071555">
    <property type="term" value="P:cell wall organization"/>
    <property type="evidence" value="ECO:0007669"/>
    <property type="project" value="UniProtKB-KW"/>
</dbReference>
<keyword evidence="5 14" id="KW-0436">Ligase</keyword>
<comment type="caution">
    <text evidence="18">The sequence shown here is derived from an EMBL/GenBank/DDBJ whole genome shotgun (WGS) entry which is preliminary data.</text>
</comment>
<dbReference type="GO" id="GO:0005737">
    <property type="term" value="C:cytoplasm"/>
    <property type="evidence" value="ECO:0007669"/>
    <property type="project" value="UniProtKB-SubCell"/>
</dbReference>
<feature type="domain" description="Mur ligase N-terminal catalytic" evidence="15">
    <location>
        <begin position="12"/>
        <end position="110"/>
    </location>
</feature>
<evidence type="ECO:0000256" key="11">
    <source>
        <dbReference type="ARBA" id="ARBA00023306"/>
    </source>
</evidence>
<keyword evidence="8 14" id="KW-0067">ATP-binding</keyword>
<evidence type="ECO:0000313" key="19">
    <source>
        <dbReference type="Proteomes" id="UP000615234"/>
    </source>
</evidence>
<dbReference type="Pfam" id="PF02875">
    <property type="entry name" value="Mur_ligase_C"/>
    <property type="match status" value="1"/>
</dbReference>
<dbReference type="GO" id="GO:0051301">
    <property type="term" value="P:cell division"/>
    <property type="evidence" value="ECO:0007669"/>
    <property type="project" value="UniProtKB-KW"/>
</dbReference>
<evidence type="ECO:0000256" key="9">
    <source>
        <dbReference type="ARBA" id="ARBA00022960"/>
    </source>
</evidence>
<dbReference type="Pfam" id="PF01225">
    <property type="entry name" value="Mur_ligase"/>
    <property type="match status" value="1"/>
</dbReference>
<evidence type="ECO:0000256" key="2">
    <source>
        <dbReference type="ARBA" id="ARBA00004752"/>
    </source>
</evidence>
<keyword evidence="10 14" id="KW-0573">Peptidoglycan synthesis</keyword>
<keyword evidence="4 14" id="KW-0963">Cytoplasm</keyword>
<name>A0A8I0ACP5_9FIRM</name>
<comment type="function">
    <text evidence="14">Cell wall formation.</text>
</comment>
<feature type="domain" description="Mur ligase C-terminal" evidence="16">
    <location>
        <begin position="318"/>
        <end position="448"/>
    </location>
</feature>
<dbReference type="AlphaFoldDB" id="A0A8I0ACP5"/>
<dbReference type="GO" id="GO:0008360">
    <property type="term" value="P:regulation of cell shape"/>
    <property type="evidence" value="ECO:0007669"/>
    <property type="project" value="UniProtKB-KW"/>
</dbReference>
<keyword evidence="7 14" id="KW-0547">Nucleotide-binding</keyword>
<evidence type="ECO:0000256" key="3">
    <source>
        <dbReference type="ARBA" id="ARBA00012211"/>
    </source>
</evidence>
<comment type="pathway">
    <text evidence="2 14">Cell wall biogenesis; peptidoglycan biosynthesis.</text>
</comment>
<evidence type="ECO:0000256" key="5">
    <source>
        <dbReference type="ARBA" id="ARBA00022598"/>
    </source>
</evidence>
<keyword evidence="9 14" id="KW-0133">Cell shape</keyword>
<comment type="similarity">
    <text evidence="14">Belongs to the MurCDEF family.</text>
</comment>
<evidence type="ECO:0000256" key="6">
    <source>
        <dbReference type="ARBA" id="ARBA00022618"/>
    </source>
</evidence>
<keyword evidence="19" id="KW-1185">Reference proteome</keyword>
<dbReference type="Gene3D" id="3.90.190.20">
    <property type="entry name" value="Mur ligase, C-terminal domain"/>
    <property type="match status" value="1"/>
</dbReference>
<dbReference type="GO" id="GO:0005524">
    <property type="term" value="F:ATP binding"/>
    <property type="evidence" value="ECO:0007669"/>
    <property type="project" value="UniProtKB-UniRule"/>
</dbReference>
<dbReference type="RefSeq" id="WP_117808110.1">
    <property type="nucleotide sequence ID" value="NZ_JACOOX010000001.1"/>
</dbReference>
<dbReference type="InterPro" id="IPR004101">
    <property type="entry name" value="Mur_ligase_C"/>
</dbReference>
<dbReference type="GO" id="GO:0009252">
    <property type="term" value="P:peptidoglycan biosynthetic process"/>
    <property type="evidence" value="ECO:0007669"/>
    <property type="project" value="UniProtKB-UniRule"/>
</dbReference>
<evidence type="ECO:0000259" key="17">
    <source>
        <dbReference type="Pfam" id="PF08245"/>
    </source>
</evidence>
<organism evidence="18 19">
    <name type="scientific">Coprococcus hominis</name>
    <name type="common">ex Liu et al. 2022</name>
    <dbReference type="NCBI Taxonomy" id="2763039"/>
    <lineage>
        <taxon>Bacteria</taxon>
        <taxon>Bacillati</taxon>
        <taxon>Bacillota</taxon>
        <taxon>Clostridia</taxon>
        <taxon>Lachnospirales</taxon>
        <taxon>Lachnospiraceae</taxon>
        <taxon>Coprococcus</taxon>
    </lineage>
</organism>
<dbReference type="SUPFAM" id="SSF53244">
    <property type="entry name" value="MurD-like peptide ligases, peptide-binding domain"/>
    <property type="match status" value="1"/>
</dbReference>
<dbReference type="InterPro" id="IPR000713">
    <property type="entry name" value="Mur_ligase_N"/>
</dbReference>
<evidence type="ECO:0000256" key="13">
    <source>
        <dbReference type="ARBA" id="ARBA00047833"/>
    </source>
</evidence>
<dbReference type="EMBL" id="JACOOX010000001">
    <property type="protein sequence ID" value="MBC5661303.1"/>
    <property type="molecule type" value="Genomic_DNA"/>
</dbReference>
<dbReference type="InterPro" id="IPR013221">
    <property type="entry name" value="Mur_ligase_cen"/>
</dbReference>
<proteinExistence type="inferred from homology"/>
<evidence type="ECO:0000256" key="7">
    <source>
        <dbReference type="ARBA" id="ARBA00022741"/>
    </source>
</evidence>
<dbReference type="Gene3D" id="3.40.1190.10">
    <property type="entry name" value="Mur-like, catalytic domain"/>
    <property type="match status" value="1"/>
</dbReference>
<dbReference type="SUPFAM" id="SSF53623">
    <property type="entry name" value="MurD-like peptide ligases, catalytic domain"/>
    <property type="match status" value="1"/>
</dbReference>
<evidence type="ECO:0000256" key="10">
    <source>
        <dbReference type="ARBA" id="ARBA00022984"/>
    </source>
</evidence>
<dbReference type="NCBIfam" id="TIGR01082">
    <property type="entry name" value="murC"/>
    <property type="match status" value="1"/>
</dbReference>
<comment type="subcellular location">
    <subcellularLocation>
        <location evidence="1 14">Cytoplasm</location>
    </subcellularLocation>
</comment>
<dbReference type="Pfam" id="PF08245">
    <property type="entry name" value="Mur_ligase_M"/>
    <property type="match status" value="1"/>
</dbReference>
<dbReference type="Gene3D" id="3.40.50.720">
    <property type="entry name" value="NAD(P)-binding Rossmann-like Domain"/>
    <property type="match status" value="1"/>
</dbReference>
<evidence type="ECO:0000256" key="1">
    <source>
        <dbReference type="ARBA" id="ARBA00004496"/>
    </source>
</evidence>
<feature type="domain" description="Mur ligase central" evidence="17">
    <location>
        <begin position="116"/>
        <end position="296"/>
    </location>
</feature>
<dbReference type="InterPro" id="IPR036615">
    <property type="entry name" value="Mur_ligase_C_dom_sf"/>
</dbReference>
<keyword evidence="6 14" id="KW-0132">Cell division</keyword>
<accession>A0A8I0ACP5</accession>
<dbReference type="PANTHER" id="PTHR43445:SF3">
    <property type="entry name" value="UDP-N-ACETYLMURAMATE--L-ALANINE LIGASE"/>
    <property type="match status" value="1"/>
</dbReference>
<evidence type="ECO:0000259" key="16">
    <source>
        <dbReference type="Pfam" id="PF02875"/>
    </source>
</evidence>
<dbReference type="PANTHER" id="PTHR43445">
    <property type="entry name" value="UDP-N-ACETYLMURAMATE--L-ALANINE LIGASE-RELATED"/>
    <property type="match status" value="1"/>
</dbReference>
<dbReference type="InterPro" id="IPR005758">
    <property type="entry name" value="UDP-N-AcMur_Ala_ligase_MurC"/>
</dbReference>
<evidence type="ECO:0000256" key="4">
    <source>
        <dbReference type="ARBA" id="ARBA00022490"/>
    </source>
</evidence>
<comment type="catalytic activity">
    <reaction evidence="13 14">
        <text>UDP-N-acetyl-alpha-D-muramate + L-alanine + ATP = UDP-N-acetyl-alpha-D-muramoyl-L-alanine + ADP + phosphate + H(+)</text>
        <dbReference type="Rhea" id="RHEA:23372"/>
        <dbReference type="ChEBI" id="CHEBI:15378"/>
        <dbReference type="ChEBI" id="CHEBI:30616"/>
        <dbReference type="ChEBI" id="CHEBI:43474"/>
        <dbReference type="ChEBI" id="CHEBI:57972"/>
        <dbReference type="ChEBI" id="CHEBI:70757"/>
        <dbReference type="ChEBI" id="CHEBI:83898"/>
        <dbReference type="ChEBI" id="CHEBI:456216"/>
        <dbReference type="EC" id="6.3.2.8"/>
    </reaction>
</comment>
<evidence type="ECO:0000256" key="8">
    <source>
        <dbReference type="ARBA" id="ARBA00022840"/>
    </source>
</evidence>
<dbReference type="HAMAP" id="MF_00046">
    <property type="entry name" value="MurC"/>
    <property type="match status" value="1"/>
</dbReference>
<dbReference type="Proteomes" id="UP000615234">
    <property type="component" value="Unassembled WGS sequence"/>
</dbReference>
<dbReference type="InterPro" id="IPR050061">
    <property type="entry name" value="MurCDEF_pg_biosynth"/>
</dbReference>
<evidence type="ECO:0000256" key="14">
    <source>
        <dbReference type="HAMAP-Rule" id="MF_00046"/>
    </source>
</evidence>
<gene>
    <name evidence="14" type="primary">murC</name>
    <name evidence="18" type="ORF">H8S09_00090</name>
</gene>
<dbReference type="GO" id="GO:0008763">
    <property type="term" value="F:UDP-N-acetylmuramate-L-alanine ligase activity"/>
    <property type="evidence" value="ECO:0007669"/>
    <property type="project" value="UniProtKB-UniRule"/>
</dbReference>
<dbReference type="UniPathway" id="UPA00219"/>
<dbReference type="EC" id="6.3.2.8" evidence="3 14"/>
<feature type="binding site" evidence="14">
    <location>
        <begin position="118"/>
        <end position="124"/>
    </location>
    <ligand>
        <name>ATP</name>
        <dbReference type="ChEBI" id="CHEBI:30616"/>
    </ligand>
</feature>
<keyword evidence="11 14" id="KW-0131">Cell cycle</keyword>
<protein>
    <recommendedName>
        <fullName evidence="3 14">UDP-N-acetylmuramate--L-alanine ligase</fullName>
        <ecNumber evidence="3 14">6.3.2.8</ecNumber>
    </recommendedName>
    <alternativeName>
        <fullName evidence="14">UDP-N-acetylmuramoyl-L-alanine synthetase</fullName>
    </alternativeName>
</protein>
<reference evidence="18 19" key="1">
    <citation type="submission" date="2020-08" db="EMBL/GenBank/DDBJ databases">
        <title>Genome public.</title>
        <authorList>
            <person name="Liu C."/>
            <person name="Sun Q."/>
        </authorList>
    </citation>
    <scope>NUCLEOTIDE SEQUENCE [LARGE SCALE GENOMIC DNA]</scope>
    <source>
        <strain evidence="18 19">NSJ-10</strain>
    </source>
</reference>
<evidence type="ECO:0000313" key="18">
    <source>
        <dbReference type="EMBL" id="MBC5661303.1"/>
    </source>
</evidence>